<gene>
    <name evidence="2" type="ORF">GAYE_SCF34G5008</name>
</gene>
<dbReference type="EMBL" id="JANCYU010000047">
    <property type="protein sequence ID" value="KAK4527086.1"/>
    <property type="molecule type" value="Genomic_DNA"/>
</dbReference>
<keyword evidence="3" id="KW-1185">Reference proteome</keyword>
<keyword evidence="1" id="KW-0175">Coiled coil</keyword>
<reference evidence="2 3" key="1">
    <citation type="submission" date="2022-07" db="EMBL/GenBank/DDBJ databases">
        <title>Genome-wide signatures of adaptation to extreme environments.</title>
        <authorList>
            <person name="Cho C.H."/>
            <person name="Yoon H.S."/>
        </authorList>
    </citation>
    <scope>NUCLEOTIDE SEQUENCE [LARGE SCALE GENOMIC DNA]</scope>
    <source>
        <strain evidence="2 3">108.79 E11</strain>
    </source>
</reference>
<protein>
    <recommendedName>
        <fullName evidence="4">Biogenesis of lysosome-related organelles complex 1 subunit 3</fullName>
    </recommendedName>
</protein>
<feature type="coiled-coil region" evidence="1">
    <location>
        <begin position="188"/>
        <end position="222"/>
    </location>
</feature>
<evidence type="ECO:0000313" key="3">
    <source>
        <dbReference type="Proteomes" id="UP001300502"/>
    </source>
</evidence>
<name>A0AAV9IIN6_9RHOD</name>
<organism evidence="2 3">
    <name type="scientific">Galdieria yellowstonensis</name>
    <dbReference type="NCBI Taxonomy" id="3028027"/>
    <lineage>
        <taxon>Eukaryota</taxon>
        <taxon>Rhodophyta</taxon>
        <taxon>Bangiophyceae</taxon>
        <taxon>Galdieriales</taxon>
        <taxon>Galdieriaceae</taxon>
        <taxon>Galdieria</taxon>
    </lineage>
</organism>
<proteinExistence type="predicted"/>
<dbReference type="Proteomes" id="UP001300502">
    <property type="component" value="Unassembled WGS sequence"/>
</dbReference>
<evidence type="ECO:0008006" key="4">
    <source>
        <dbReference type="Google" id="ProtNLM"/>
    </source>
</evidence>
<dbReference type="AlphaFoldDB" id="A0AAV9IIN6"/>
<comment type="caution">
    <text evidence="2">The sequence shown here is derived from an EMBL/GenBank/DDBJ whole genome shotgun (WGS) entry which is preliminary data.</text>
</comment>
<accession>A0AAV9IIN6</accession>
<sequence length="254" mass="29974">MMTDQESYCLDKNRRNNSALPESNVEISIDDVIERDLDKSYLSEFAEEEQQEQQQRELEKYALTKESSNAKNAKTLAWHNFIQKKKTIDPQYVSSRRIRERERLRKKRECRRRRQLESAEYSSKDCFVTSIHSLTHSDLDFPEKYSSTRKSNIQEQLCVTEERIRNLKQLLWENLKYADCASTKNTCISSLEERVRDAMATLESAERNLRWLSKQLENFTAAVDNLSHVVESVGEKMESSLLLHQPQSIHPFFR</sequence>
<evidence type="ECO:0000313" key="2">
    <source>
        <dbReference type="EMBL" id="KAK4527086.1"/>
    </source>
</evidence>
<evidence type="ECO:0000256" key="1">
    <source>
        <dbReference type="SAM" id="Coils"/>
    </source>
</evidence>